<comment type="caution">
    <text evidence="1">The sequence shown here is derived from an EMBL/GenBank/DDBJ whole genome shotgun (WGS) entry which is preliminary data.</text>
</comment>
<gene>
    <name evidence="1" type="ORF">PHMEG_00020794</name>
</gene>
<dbReference type="Proteomes" id="UP000198211">
    <property type="component" value="Unassembled WGS sequence"/>
</dbReference>
<sequence length="201" mass="23248">MDFFDGTPEKPEISVEVSQEEAKARRWRYQHWTRARSGLLNLFNQALPNVFLSALPDQVSKTNPCDIWKELEHKFGLGDAKGVIMLRRQWERLTTSALKEWHLRLGHVGKGRLMNILAGRVIKDVPHLSRRDMENVSFFCRTRELGKSRRMSYKNIEGQKATDPLHTLHMDLLEKIRPQGLYTSIGHKKVLAVVDDATAYI</sequence>
<reference evidence="2" key="1">
    <citation type="submission" date="2017-03" db="EMBL/GenBank/DDBJ databases">
        <title>Phytopthora megakarya and P. palmivora, two closely related causual agents of cacao black pod achieved similar genome size and gene model numbers by different mechanisms.</title>
        <authorList>
            <person name="Ali S."/>
            <person name="Shao J."/>
            <person name="Larry D.J."/>
            <person name="Kronmiller B."/>
            <person name="Shen D."/>
            <person name="Strem M.D."/>
            <person name="Melnick R.L."/>
            <person name="Guiltinan M.J."/>
            <person name="Tyler B.M."/>
            <person name="Meinhardt L.W."/>
            <person name="Bailey B.A."/>
        </authorList>
    </citation>
    <scope>NUCLEOTIDE SEQUENCE [LARGE SCALE GENOMIC DNA]</scope>
    <source>
        <strain evidence="2">zdho120</strain>
    </source>
</reference>
<organism evidence="1 2">
    <name type="scientific">Phytophthora megakarya</name>
    <dbReference type="NCBI Taxonomy" id="4795"/>
    <lineage>
        <taxon>Eukaryota</taxon>
        <taxon>Sar</taxon>
        <taxon>Stramenopiles</taxon>
        <taxon>Oomycota</taxon>
        <taxon>Peronosporomycetes</taxon>
        <taxon>Peronosporales</taxon>
        <taxon>Peronosporaceae</taxon>
        <taxon>Phytophthora</taxon>
    </lineage>
</organism>
<protein>
    <recommendedName>
        <fullName evidence="3">GAG-pre-integrase domain-containing protein</fullName>
    </recommendedName>
</protein>
<proteinExistence type="predicted"/>
<name>A0A225VQS3_9STRA</name>
<accession>A0A225VQS3</accession>
<evidence type="ECO:0008006" key="3">
    <source>
        <dbReference type="Google" id="ProtNLM"/>
    </source>
</evidence>
<dbReference type="OrthoDB" id="118349at2759"/>
<dbReference type="EMBL" id="NBNE01003775">
    <property type="protein sequence ID" value="OWZ06890.1"/>
    <property type="molecule type" value="Genomic_DNA"/>
</dbReference>
<evidence type="ECO:0000313" key="1">
    <source>
        <dbReference type="EMBL" id="OWZ06890.1"/>
    </source>
</evidence>
<keyword evidence="2" id="KW-1185">Reference proteome</keyword>
<evidence type="ECO:0000313" key="2">
    <source>
        <dbReference type="Proteomes" id="UP000198211"/>
    </source>
</evidence>
<dbReference type="AlphaFoldDB" id="A0A225VQS3"/>